<comment type="caution">
    <text evidence="10">The sequence shown here is derived from an EMBL/GenBank/DDBJ whole genome shotgun (WGS) entry which is preliminary data.</text>
</comment>
<keyword evidence="3 7" id="KW-0805">Transcription regulation</keyword>
<evidence type="ECO:0000259" key="9">
    <source>
        <dbReference type="SMART" id="SM01372"/>
    </source>
</evidence>
<feature type="region of interest" description="Disordered" evidence="8">
    <location>
        <begin position="104"/>
        <end position="141"/>
    </location>
</feature>
<evidence type="ECO:0000256" key="6">
    <source>
        <dbReference type="ARBA" id="ARBA00023242"/>
    </source>
</evidence>
<feature type="domain" description="E2F/DP family winged-helix DNA-binding" evidence="9">
    <location>
        <begin position="180"/>
        <end position="261"/>
    </location>
</feature>
<evidence type="ECO:0000256" key="1">
    <source>
        <dbReference type="ARBA" id="ARBA00004123"/>
    </source>
</evidence>
<dbReference type="InterPro" id="IPR015648">
    <property type="entry name" value="Transcrpt_fac_DP"/>
</dbReference>
<feature type="compositionally biased region" description="Basic residues" evidence="8">
    <location>
        <begin position="475"/>
        <end position="487"/>
    </location>
</feature>
<dbReference type="GO" id="GO:0051726">
    <property type="term" value="P:regulation of cell cycle"/>
    <property type="evidence" value="ECO:0007669"/>
    <property type="project" value="InterPro"/>
</dbReference>
<reference evidence="10 11" key="1">
    <citation type="journal article" date="2016" name="Nat. Commun.">
        <title>Extremotolerant tardigrade genome and improved radiotolerance of human cultured cells by tardigrade-unique protein.</title>
        <authorList>
            <person name="Hashimoto T."/>
            <person name="Horikawa D.D."/>
            <person name="Saito Y."/>
            <person name="Kuwahara H."/>
            <person name="Kozuka-Hata H."/>
            <person name="Shin-I T."/>
            <person name="Minakuchi Y."/>
            <person name="Ohishi K."/>
            <person name="Motoyama A."/>
            <person name="Aizu T."/>
            <person name="Enomoto A."/>
            <person name="Kondo K."/>
            <person name="Tanaka S."/>
            <person name="Hara Y."/>
            <person name="Koshikawa S."/>
            <person name="Sagara H."/>
            <person name="Miura T."/>
            <person name="Yokobori S."/>
            <person name="Miyagawa K."/>
            <person name="Suzuki Y."/>
            <person name="Kubo T."/>
            <person name="Oyama M."/>
            <person name="Kohara Y."/>
            <person name="Fujiyama A."/>
            <person name="Arakawa K."/>
            <person name="Katayama T."/>
            <person name="Toyoda A."/>
            <person name="Kunieda T."/>
        </authorList>
    </citation>
    <scope>NUCLEOTIDE SEQUENCE [LARGE SCALE GENOMIC DNA]</scope>
    <source>
        <strain evidence="10 11">YOKOZUNA-1</strain>
    </source>
</reference>
<dbReference type="GO" id="GO:0000977">
    <property type="term" value="F:RNA polymerase II transcription regulatory region sequence-specific DNA binding"/>
    <property type="evidence" value="ECO:0007669"/>
    <property type="project" value="TreeGrafter"/>
</dbReference>
<accession>A0A1D1V8Z6</accession>
<gene>
    <name evidence="10" type="primary">RvY_08582-1</name>
    <name evidence="10" type="synonym">RvY_08582.1</name>
    <name evidence="10" type="ORF">RvY_08582</name>
</gene>
<dbReference type="InterPro" id="IPR037241">
    <property type="entry name" value="E2F-DP_heterodim"/>
</dbReference>
<organism evidence="10 11">
    <name type="scientific">Ramazzottius varieornatus</name>
    <name type="common">Water bear</name>
    <name type="synonym">Tardigrade</name>
    <dbReference type="NCBI Taxonomy" id="947166"/>
    <lineage>
        <taxon>Eukaryota</taxon>
        <taxon>Metazoa</taxon>
        <taxon>Ecdysozoa</taxon>
        <taxon>Tardigrada</taxon>
        <taxon>Eutardigrada</taxon>
        <taxon>Parachela</taxon>
        <taxon>Hypsibioidea</taxon>
        <taxon>Ramazzottiidae</taxon>
        <taxon>Ramazzottius</taxon>
    </lineage>
</organism>
<dbReference type="Gene3D" id="1.20.140.80">
    <property type="entry name" value="Transcription factor DP"/>
    <property type="match status" value="1"/>
</dbReference>
<dbReference type="InterPro" id="IPR036388">
    <property type="entry name" value="WH-like_DNA-bd_sf"/>
</dbReference>
<dbReference type="FunFam" id="1.10.10.10:FF:000360">
    <property type="entry name" value="Transcription factor Dp-1, a"/>
    <property type="match status" value="1"/>
</dbReference>
<comment type="subcellular location">
    <subcellularLocation>
        <location evidence="1 7">Nucleus</location>
    </subcellularLocation>
</comment>
<dbReference type="PANTHER" id="PTHR12548">
    <property type="entry name" value="TRANSCRIPTION FACTOR DP"/>
    <property type="match status" value="1"/>
</dbReference>
<dbReference type="Proteomes" id="UP000186922">
    <property type="component" value="Unassembled WGS sequence"/>
</dbReference>
<dbReference type="Pfam" id="PF02319">
    <property type="entry name" value="WHD_E2F_TDP"/>
    <property type="match status" value="1"/>
</dbReference>
<evidence type="ECO:0000313" key="10">
    <source>
        <dbReference type="EMBL" id="GAU97255.1"/>
    </source>
</evidence>
<dbReference type="GO" id="GO:0005667">
    <property type="term" value="C:transcription regulator complex"/>
    <property type="evidence" value="ECO:0007669"/>
    <property type="project" value="InterPro"/>
</dbReference>
<dbReference type="SMART" id="SM01372">
    <property type="entry name" value="E2F_TDP"/>
    <property type="match status" value="1"/>
</dbReference>
<dbReference type="InterPro" id="IPR036390">
    <property type="entry name" value="WH_DNA-bd_sf"/>
</dbReference>
<evidence type="ECO:0000256" key="4">
    <source>
        <dbReference type="ARBA" id="ARBA00023125"/>
    </source>
</evidence>
<evidence type="ECO:0000256" key="8">
    <source>
        <dbReference type="SAM" id="MobiDB-lite"/>
    </source>
</evidence>
<evidence type="ECO:0000256" key="3">
    <source>
        <dbReference type="ARBA" id="ARBA00023015"/>
    </source>
</evidence>
<comment type="similarity">
    <text evidence="2 7">Belongs to the E2F/DP family.</text>
</comment>
<name>A0A1D1V8Z6_RAMVA</name>
<feature type="region of interest" description="Disordered" evidence="8">
    <location>
        <begin position="470"/>
        <end position="493"/>
    </location>
</feature>
<sequence length="526" mass="58456">MSQETQPFDSLPFQIIKVPDNYTVSMVQPCSSTSSRLGQAVVASAKNGTQSSTVYLMPKGSVAATSGNLGSSGVFKMPYPPPLTALLKGRTPIVLKQLSNANVSRKPGAAAKKRRTSAPRESWVVKGTKRSKPASSDLPTLAPAPSIQGLLEHTDQFDVVVKSESSGATTEKSKTRRCNGEESGLRYFAAKVSDKVREKQVTTYNVVAEELAISGTSTQTSQTERLKEKKNIRRRVYDALNVLMSIGVIRKDGSNNIAWCGNPRNLAEAIAPVEMREEAEQRKRKCIRQLRQRVFHSSLLYLALKDLAEENKKRDMERTVEKPSAESLKGKSEDQIRKIHSIASIIAEFEYDETQRLQLPFIFLTCPRNSKVEISVGKNSAEHEVRFAEPFNIVEDTEVLHHTPLVRALDSGDYTEEQLAQAIARMPAFMNPTLSELVKMNRNRLRTDAETKMRKSMEAELAASLKAPQPAVVKKAPRPLTKPRKTPPVKQKEIYTSMPLQQFLAQGLAIKLADKEQKVLTSILKK</sequence>
<dbReference type="InterPro" id="IPR014889">
    <property type="entry name" value="Transc_factor_DP_C"/>
</dbReference>
<evidence type="ECO:0000256" key="5">
    <source>
        <dbReference type="ARBA" id="ARBA00023163"/>
    </source>
</evidence>
<feature type="region of interest" description="Disordered" evidence="8">
    <location>
        <begin position="312"/>
        <end position="331"/>
    </location>
</feature>
<proteinExistence type="inferred from homology"/>
<protein>
    <recommendedName>
        <fullName evidence="9">E2F/DP family winged-helix DNA-binding domain-containing protein</fullName>
    </recommendedName>
</protein>
<evidence type="ECO:0000256" key="2">
    <source>
        <dbReference type="ARBA" id="ARBA00010940"/>
    </source>
</evidence>
<dbReference type="GO" id="GO:0005634">
    <property type="term" value="C:nucleus"/>
    <property type="evidence" value="ECO:0007669"/>
    <property type="project" value="UniProtKB-SubCell"/>
</dbReference>
<dbReference type="InterPro" id="IPR003316">
    <property type="entry name" value="E2F_WHTH_DNA-bd_dom"/>
</dbReference>
<dbReference type="SUPFAM" id="SSF144074">
    <property type="entry name" value="E2F-DP heterodimerization region"/>
    <property type="match status" value="1"/>
</dbReference>
<dbReference type="STRING" id="947166.A0A1D1V8Z6"/>
<dbReference type="Gene3D" id="1.10.10.10">
    <property type="entry name" value="Winged helix-like DNA-binding domain superfamily/Winged helix DNA-binding domain"/>
    <property type="match status" value="1"/>
</dbReference>
<dbReference type="Pfam" id="PF08781">
    <property type="entry name" value="DP"/>
    <property type="match status" value="1"/>
</dbReference>
<dbReference type="AlphaFoldDB" id="A0A1D1V8Z6"/>
<dbReference type="OrthoDB" id="552115at2759"/>
<keyword evidence="11" id="KW-1185">Reference proteome</keyword>
<keyword evidence="6 7" id="KW-0539">Nucleus</keyword>
<dbReference type="PANTHER" id="PTHR12548:SF9">
    <property type="entry name" value="TRANSCRIPTION FACTOR DP"/>
    <property type="match status" value="1"/>
</dbReference>
<dbReference type="SUPFAM" id="SSF46785">
    <property type="entry name" value="Winged helix' DNA-binding domain"/>
    <property type="match status" value="1"/>
</dbReference>
<keyword evidence="5 7" id="KW-0804">Transcription</keyword>
<evidence type="ECO:0000256" key="7">
    <source>
        <dbReference type="RuleBase" id="RU003796"/>
    </source>
</evidence>
<dbReference type="EMBL" id="BDGG01000004">
    <property type="protein sequence ID" value="GAU97255.1"/>
    <property type="molecule type" value="Genomic_DNA"/>
</dbReference>
<dbReference type="GO" id="GO:0000981">
    <property type="term" value="F:DNA-binding transcription factor activity, RNA polymerase II-specific"/>
    <property type="evidence" value="ECO:0007669"/>
    <property type="project" value="TreeGrafter"/>
</dbReference>
<evidence type="ECO:0000313" key="11">
    <source>
        <dbReference type="Proteomes" id="UP000186922"/>
    </source>
</evidence>
<dbReference type="InterPro" id="IPR038168">
    <property type="entry name" value="TF_DP_C_sf"/>
</dbReference>
<keyword evidence="4 7" id="KW-0238">DNA-binding</keyword>